<dbReference type="RefSeq" id="WP_171707721.1">
    <property type="nucleotide sequence ID" value="NZ_JAAVLW010000001.1"/>
</dbReference>
<sequence length="65" mass="7583">MKADVFHQRHLLAHRDGSMDADYIARTGDASYREGQRLVIRESAIRDGVTLLSDWRRVLRQMQRG</sequence>
<accession>A0A7Y4LZX7</accession>
<dbReference type="Proteomes" id="UP000528734">
    <property type="component" value="Unassembled WGS sequence"/>
</dbReference>
<protein>
    <submittedName>
        <fullName evidence="1">Uncharacterized protein</fullName>
    </submittedName>
</protein>
<keyword evidence="2" id="KW-1185">Reference proteome</keyword>
<name>A0A7Y4LZX7_9BRAD</name>
<evidence type="ECO:0000313" key="2">
    <source>
        <dbReference type="Proteomes" id="UP000528734"/>
    </source>
</evidence>
<evidence type="ECO:0000313" key="1">
    <source>
        <dbReference type="EMBL" id="NOJ44789.1"/>
    </source>
</evidence>
<gene>
    <name evidence="1" type="ORF">HCN50_00715</name>
</gene>
<reference evidence="1 2" key="1">
    <citation type="submission" date="2020-03" db="EMBL/GenBank/DDBJ databases">
        <title>Bradyrhizobium diversity isolated from nodules of Muelleranthus trifoliolatus.</title>
        <authorList>
            <person name="Klepa M."/>
            <person name="Helene L."/>
            <person name="Hungria M."/>
        </authorList>
    </citation>
    <scope>NUCLEOTIDE SEQUENCE [LARGE SCALE GENOMIC DNA]</scope>
    <source>
        <strain evidence="1 2">WSM 1744</strain>
    </source>
</reference>
<dbReference type="EMBL" id="JAAVLW010000001">
    <property type="protein sequence ID" value="NOJ44789.1"/>
    <property type="molecule type" value="Genomic_DNA"/>
</dbReference>
<proteinExistence type="predicted"/>
<organism evidence="1 2">
    <name type="scientific">Bradyrhizobium archetypum</name>
    <dbReference type="NCBI Taxonomy" id="2721160"/>
    <lineage>
        <taxon>Bacteria</taxon>
        <taxon>Pseudomonadati</taxon>
        <taxon>Pseudomonadota</taxon>
        <taxon>Alphaproteobacteria</taxon>
        <taxon>Hyphomicrobiales</taxon>
        <taxon>Nitrobacteraceae</taxon>
        <taxon>Bradyrhizobium</taxon>
    </lineage>
</organism>
<comment type="caution">
    <text evidence="1">The sequence shown here is derived from an EMBL/GenBank/DDBJ whole genome shotgun (WGS) entry which is preliminary data.</text>
</comment>
<dbReference type="AlphaFoldDB" id="A0A7Y4LZX7"/>